<proteinExistence type="predicted"/>
<dbReference type="EMBL" id="JBAHYK010001073">
    <property type="protein sequence ID" value="KAL0569663.1"/>
    <property type="molecule type" value="Genomic_DNA"/>
</dbReference>
<reference evidence="1 2" key="1">
    <citation type="submission" date="2024-02" db="EMBL/GenBank/DDBJ databases">
        <title>A draft genome for the cacao thread blight pathogen Marasmius crinis-equi.</title>
        <authorList>
            <person name="Cohen S.P."/>
            <person name="Baruah I.K."/>
            <person name="Amoako-Attah I."/>
            <person name="Bukari Y."/>
            <person name="Meinhardt L.W."/>
            <person name="Bailey B.A."/>
        </authorList>
    </citation>
    <scope>NUCLEOTIDE SEQUENCE [LARGE SCALE GENOMIC DNA]</scope>
    <source>
        <strain evidence="1 2">GH-76</strain>
    </source>
</reference>
<evidence type="ECO:0000313" key="2">
    <source>
        <dbReference type="Proteomes" id="UP001465976"/>
    </source>
</evidence>
<sequence>MALRPPYSSNDLCETLKIPNEYPSADAYDVPIVSFDPQHILELTRQITMDIEQMDVFADKYEEAALMARRKSRHMQSVLRSLQNSAAPIFRLPTELLAVIFERCVECDAAGHVFSEHSMPWVLAQTCRRWRSVAVSTPSLWTVVRLDSRDAHALRSNRLHMLRIWLERSQSLPISCLAGLEESAEVAHALTILEILLSHSSRWSNIDFGFGSHAELYYKMAYSDLQMPCLMTLRIDVSFPATTRPSGPNGSWMARNLREATLILQDLENDDSILGLHWPFRLSLPQLSELSWAPYTDKHFLDISHTFTQLRYCCLNLTRYGGFDGLPTCTLHQLHHLDLYGPFRSIISIIDRITLPALEDLVLDFVEQISPVADHILSALGRLRDRSSCSLHYLSTPLPLLNPHNSPVSLDKNGSTRELSIIVSKEERHEKAISNLSSLRTFRALETLHVTFRELPDGQSSLFSSIVNMVEARFSPNSSNPTKTPFRTLSIEMIDYSLETSQHIPLHHEAFQRLLRLQKRGLILLGHVVDDMWRSTYRDTHWNTGDMTRAERRWYRFGRSDWLYHTDFEDYRR</sequence>
<evidence type="ECO:0000313" key="1">
    <source>
        <dbReference type="EMBL" id="KAL0569663.1"/>
    </source>
</evidence>
<protein>
    <recommendedName>
        <fullName evidence="3">F-box domain-containing protein</fullName>
    </recommendedName>
</protein>
<dbReference type="Gene3D" id="1.20.1280.50">
    <property type="match status" value="1"/>
</dbReference>
<accession>A0ABR3F3M5</accession>
<keyword evidence="2" id="KW-1185">Reference proteome</keyword>
<comment type="caution">
    <text evidence="1">The sequence shown here is derived from an EMBL/GenBank/DDBJ whole genome shotgun (WGS) entry which is preliminary data.</text>
</comment>
<evidence type="ECO:0008006" key="3">
    <source>
        <dbReference type="Google" id="ProtNLM"/>
    </source>
</evidence>
<gene>
    <name evidence="1" type="ORF">V5O48_012306</name>
</gene>
<dbReference type="Proteomes" id="UP001465976">
    <property type="component" value="Unassembled WGS sequence"/>
</dbReference>
<organism evidence="1 2">
    <name type="scientific">Marasmius crinis-equi</name>
    <dbReference type="NCBI Taxonomy" id="585013"/>
    <lineage>
        <taxon>Eukaryota</taxon>
        <taxon>Fungi</taxon>
        <taxon>Dikarya</taxon>
        <taxon>Basidiomycota</taxon>
        <taxon>Agaricomycotina</taxon>
        <taxon>Agaricomycetes</taxon>
        <taxon>Agaricomycetidae</taxon>
        <taxon>Agaricales</taxon>
        <taxon>Marasmiineae</taxon>
        <taxon>Marasmiaceae</taxon>
        <taxon>Marasmius</taxon>
    </lineage>
</organism>
<name>A0ABR3F3M5_9AGAR</name>